<comment type="caution">
    <text evidence="1">The sequence shown here is derived from an EMBL/GenBank/DDBJ whole genome shotgun (WGS) entry which is preliminary data.</text>
</comment>
<dbReference type="EMBL" id="QGHF01000001">
    <property type="protein sequence ID" value="PWL00419.1"/>
    <property type="molecule type" value="Genomic_DNA"/>
</dbReference>
<dbReference type="InterPro" id="IPR003192">
    <property type="entry name" value="Porin_LamB"/>
</dbReference>
<dbReference type="GO" id="GO:0016020">
    <property type="term" value="C:membrane"/>
    <property type="evidence" value="ECO:0007669"/>
    <property type="project" value="InterPro"/>
</dbReference>
<proteinExistence type="predicted"/>
<reference evidence="1 2" key="1">
    <citation type="submission" date="2018-05" db="EMBL/GenBank/DDBJ databases">
        <title>Genomic Encyclopedia of Type Strains, Phase IV (KMG-V): Genome sequencing to study the core and pangenomes of soil and plant-associated prokaryotes.</title>
        <authorList>
            <person name="Whitman W."/>
        </authorList>
    </citation>
    <scope>NUCLEOTIDE SEQUENCE [LARGE SCALE GENOMIC DNA]</scope>
    <source>
        <strain evidence="1 2">PNA 200-10</strain>
    </source>
</reference>
<dbReference type="InterPro" id="IPR036998">
    <property type="entry name" value="Porin_LamB_sf"/>
</dbReference>
<dbReference type="GO" id="GO:0015288">
    <property type="term" value="F:porin activity"/>
    <property type="evidence" value="ECO:0007669"/>
    <property type="project" value="InterPro"/>
</dbReference>
<dbReference type="OrthoDB" id="5862246at2"/>
<evidence type="ECO:0000313" key="2">
    <source>
        <dbReference type="Proteomes" id="UP000245981"/>
    </source>
</evidence>
<dbReference type="Proteomes" id="UP000245981">
    <property type="component" value="Unassembled WGS sequence"/>
</dbReference>
<dbReference type="Gene3D" id="2.40.170.10">
    <property type="entry name" value="Porin, LamB type"/>
    <property type="match status" value="1"/>
</dbReference>
<dbReference type="Pfam" id="PF02264">
    <property type="entry name" value="LamB"/>
    <property type="match status" value="1"/>
</dbReference>
<name>A0A2V2BM48_9GAMM</name>
<sequence>MCLNKITLYLLLFCSCINESYSANISEDGSFQLNGYGMVAGDFQSEYNRPKNMTLHADPTGPNQDPRGKMGDLGNSFWHDYYTSLAVTKKWTGIGAPEQWADYTYQVVGYGDKALETAQNYGRFGGLNFLPDESNIWAGRRYLDERINVFAYNTKEVHIDSGIGYSSKNFDFAVGTAQIDWSSSGAPMAAEGSRRIFDLTYRLGLTEWGITYVKELDNPLGTGVQQATSFSAKYTMPNYLGLIKGQSSLQIQYGKGVIAQYLNTSRISVLSEKGDSSVRFTVDGSISQFEDFTVNPAFIYEYTKRDKSADRTTVIPDLAYSGGDMIYGYENETGIFGGVTVKQNLHHQNISMLYEFIVNNTRNKNGVAGANGNAYKISVGPALQLDVLPYIAPLASLTLTYAGGDREVTLLPKASEWRVGYRMEVWF</sequence>
<evidence type="ECO:0000313" key="1">
    <source>
        <dbReference type="EMBL" id="PWL00419.1"/>
    </source>
</evidence>
<dbReference type="STRING" id="574096.HA38_00765"/>
<organism evidence="1 2">
    <name type="scientific">Pantoea allii</name>
    <dbReference type="NCBI Taxonomy" id="574096"/>
    <lineage>
        <taxon>Bacteria</taxon>
        <taxon>Pseudomonadati</taxon>
        <taxon>Pseudomonadota</taxon>
        <taxon>Gammaproteobacteria</taxon>
        <taxon>Enterobacterales</taxon>
        <taxon>Erwiniaceae</taxon>
        <taxon>Pantoea</taxon>
    </lineage>
</organism>
<dbReference type="PROSITE" id="PS51257">
    <property type="entry name" value="PROKAR_LIPOPROTEIN"/>
    <property type="match status" value="1"/>
</dbReference>
<dbReference type="RefSeq" id="WP_096012440.1">
    <property type="nucleotide sequence ID" value="NZ_CP193910.1"/>
</dbReference>
<dbReference type="AlphaFoldDB" id="A0A2V2BM48"/>
<protein>
    <submittedName>
        <fullName evidence="1">LamB porin</fullName>
    </submittedName>
</protein>
<accession>A0A2V2BM48</accession>
<gene>
    <name evidence="1" type="ORF">C7431_101225</name>
</gene>
<dbReference type="SUPFAM" id="SSF56935">
    <property type="entry name" value="Porins"/>
    <property type="match status" value="1"/>
</dbReference>
<dbReference type="GO" id="GO:0034219">
    <property type="term" value="P:carbohydrate transmembrane transport"/>
    <property type="evidence" value="ECO:0007669"/>
    <property type="project" value="InterPro"/>
</dbReference>